<evidence type="ECO:0000256" key="3">
    <source>
        <dbReference type="ARBA" id="ARBA00023002"/>
    </source>
</evidence>
<name>A0ABY3US50_MYCLN</name>
<dbReference type="PANTHER" id="PTHR48075">
    <property type="entry name" value="3-HYDROXYACYL-COA DEHYDROGENASE FAMILY PROTEIN"/>
    <property type="match status" value="1"/>
</dbReference>
<comment type="pathway">
    <text evidence="1">Lipid metabolism; butanoate metabolism.</text>
</comment>
<protein>
    <submittedName>
        <fullName evidence="6">3-hydroxyacyl-CoA dehydrogenase family protein</fullName>
    </submittedName>
</protein>
<dbReference type="InterPro" id="IPR022694">
    <property type="entry name" value="3-OHacyl-CoA_DH"/>
</dbReference>
<feature type="domain" description="3-hydroxyacyl-CoA dehydrogenase NAD binding" evidence="5">
    <location>
        <begin position="6"/>
        <end position="185"/>
    </location>
</feature>
<dbReference type="Pfam" id="PF02737">
    <property type="entry name" value="3HCDH_N"/>
    <property type="match status" value="1"/>
</dbReference>
<dbReference type="Proteomes" id="UP001055171">
    <property type="component" value="Chromosome"/>
</dbReference>
<evidence type="ECO:0000256" key="2">
    <source>
        <dbReference type="ARBA" id="ARBA00009463"/>
    </source>
</evidence>
<reference evidence="6" key="1">
    <citation type="submission" date="2022-08" db="EMBL/GenBank/DDBJ databases">
        <title>Complete genome sequence of 14 non-tuberculosis mycobacteria type-strains.</title>
        <authorList>
            <person name="Igarashi Y."/>
            <person name="Osugi A."/>
            <person name="Mitarai S."/>
        </authorList>
    </citation>
    <scope>NUCLEOTIDE SEQUENCE</scope>
    <source>
        <strain evidence="6">ATCC 51985</strain>
    </source>
</reference>
<dbReference type="InterPro" id="IPR006108">
    <property type="entry name" value="3HC_DH_C"/>
</dbReference>
<dbReference type="InterPro" id="IPR036291">
    <property type="entry name" value="NAD(P)-bd_dom_sf"/>
</dbReference>
<keyword evidence="3" id="KW-0560">Oxidoreductase</keyword>
<evidence type="ECO:0000256" key="1">
    <source>
        <dbReference type="ARBA" id="ARBA00005086"/>
    </source>
</evidence>
<dbReference type="Pfam" id="PF00725">
    <property type="entry name" value="3HCDH"/>
    <property type="match status" value="1"/>
</dbReference>
<sequence>MDIERVLVVGAGAMGSQIALLCSRAGFTVACHDIDQHRIEAAYLELTDRSARDVAKGLRNQHDEDAAHQRLTFGTDLARLATDADFVIEAAVEDLEVKRALFNRLDRVTPKHAILASNSSGFVPSRIADATERVELVCNVHFFNPALVMKGVEIVTGPDTAHMTLATAVALVRRLGKTPIVLHKEIPGFIANRILGAVRDEAIFLYESGVASVEAIDTACRTALGYPMGPFELMDLTGIDIGYYTKRARFAESGNPRDAPSKSVIELVALGQLGRKTGRGWYVYDGNGRKIGPDSGQPQPS</sequence>
<gene>
    <name evidence="6" type="ORF">MJO58_22220</name>
</gene>
<evidence type="ECO:0000313" key="7">
    <source>
        <dbReference type="Proteomes" id="UP001055171"/>
    </source>
</evidence>
<dbReference type="InterPro" id="IPR006176">
    <property type="entry name" value="3-OHacyl-CoA_DH_NAD-bd"/>
</dbReference>
<feature type="domain" description="3-hydroxyacyl-CoA dehydrogenase C-terminal" evidence="4">
    <location>
        <begin position="188"/>
        <end position="284"/>
    </location>
</feature>
<dbReference type="RefSeq" id="WP_239720977.1">
    <property type="nucleotide sequence ID" value="NZ_CP092423.2"/>
</dbReference>
<accession>A0ABY3US50</accession>
<dbReference type="SUPFAM" id="SSF48179">
    <property type="entry name" value="6-phosphogluconate dehydrogenase C-terminal domain-like"/>
    <property type="match status" value="1"/>
</dbReference>
<evidence type="ECO:0000313" key="6">
    <source>
        <dbReference type="EMBL" id="ULP41542.1"/>
    </source>
</evidence>
<dbReference type="SUPFAM" id="SSF51735">
    <property type="entry name" value="NAD(P)-binding Rossmann-fold domains"/>
    <property type="match status" value="1"/>
</dbReference>
<dbReference type="InterPro" id="IPR013328">
    <property type="entry name" value="6PGD_dom2"/>
</dbReference>
<dbReference type="InterPro" id="IPR008927">
    <property type="entry name" value="6-PGluconate_DH-like_C_sf"/>
</dbReference>
<dbReference type="Gene3D" id="3.40.50.720">
    <property type="entry name" value="NAD(P)-binding Rossmann-like Domain"/>
    <property type="match status" value="1"/>
</dbReference>
<dbReference type="Gene3D" id="1.10.1040.10">
    <property type="entry name" value="N-(1-d-carboxylethyl)-l-norvaline Dehydrogenase, domain 2"/>
    <property type="match status" value="1"/>
</dbReference>
<keyword evidence="7" id="KW-1185">Reference proteome</keyword>
<organism evidence="6 7">
    <name type="scientific">Mycobacterium lentiflavum</name>
    <dbReference type="NCBI Taxonomy" id="141349"/>
    <lineage>
        <taxon>Bacteria</taxon>
        <taxon>Bacillati</taxon>
        <taxon>Actinomycetota</taxon>
        <taxon>Actinomycetes</taxon>
        <taxon>Mycobacteriales</taxon>
        <taxon>Mycobacteriaceae</taxon>
        <taxon>Mycobacterium</taxon>
        <taxon>Mycobacterium simiae complex</taxon>
    </lineage>
</organism>
<dbReference type="EMBL" id="CP092423">
    <property type="protein sequence ID" value="ULP41542.1"/>
    <property type="molecule type" value="Genomic_DNA"/>
</dbReference>
<evidence type="ECO:0000259" key="5">
    <source>
        <dbReference type="Pfam" id="PF02737"/>
    </source>
</evidence>
<comment type="similarity">
    <text evidence="2">Belongs to the 3-hydroxyacyl-CoA dehydrogenase family.</text>
</comment>
<evidence type="ECO:0000259" key="4">
    <source>
        <dbReference type="Pfam" id="PF00725"/>
    </source>
</evidence>
<proteinExistence type="inferred from homology"/>
<dbReference type="PANTHER" id="PTHR48075:SF5">
    <property type="entry name" value="3-HYDROXYBUTYRYL-COA DEHYDROGENASE"/>
    <property type="match status" value="1"/>
</dbReference>
<dbReference type="PIRSF" id="PIRSF000105">
    <property type="entry name" value="HCDH"/>
    <property type="match status" value="1"/>
</dbReference>